<evidence type="ECO:0000256" key="1">
    <source>
        <dbReference type="SAM" id="MobiDB-lite"/>
    </source>
</evidence>
<dbReference type="AlphaFoldDB" id="A0A9D4ZKZ3"/>
<gene>
    <name evidence="4" type="ORF">GOP47_0008672</name>
    <name evidence="5" type="ORF">GOP47_0009101</name>
</gene>
<name>A0A9D4ZKZ3_ADICA</name>
<accession>A0A9D4ZKZ3</accession>
<feature type="compositionally biased region" description="Basic and acidic residues" evidence="1">
    <location>
        <begin position="122"/>
        <end position="163"/>
    </location>
</feature>
<evidence type="ECO:0000313" key="4">
    <source>
        <dbReference type="EMBL" id="KAI5076607.1"/>
    </source>
</evidence>
<dbReference type="PROSITE" id="PS51782">
    <property type="entry name" value="LYSM"/>
    <property type="match status" value="1"/>
</dbReference>
<protein>
    <recommendedName>
        <fullName evidence="3">LysM domain-containing protein</fullName>
    </recommendedName>
</protein>
<dbReference type="OrthoDB" id="2107166at2759"/>
<dbReference type="SUPFAM" id="SSF54106">
    <property type="entry name" value="LysM domain"/>
    <property type="match status" value="1"/>
</dbReference>
<feature type="compositionally biased region" description="Basic and acidic residues" evidence="1">
    <location>
        <begin position="94"/>
        <end position="113"/>
    </location>
</feature>
<feature type="compositionally biased region" description="Pro residues" evidence="1">
    <location>
        <begin position="82"/>
        <end position="91"/>
    </location>
</feature>
<dbReference type="Pfam" id="PF01476">
    <property type="entry name" value="LysM"/>
    <property type="match status" value="1"/>
</dbReference>
<organism evidence="5 6">
    <name type="scientific">Adiantum capillus-veneris</name>
    <name type="common">Maidenhair fern</name>
    <dbReference type="NCBI Taxonomy" id="13818"/>
    <lineage>
        <taxon>Eukaryota</taxon>
        <taxon>Viridiplantae</taxon>
        <taxon>Streptophyta</taxon>
        <taxon>Embryophyta</taxon>
        <taxon>Tracheophyta</taxon>
        <taxon>Polypodiopsida</taxon>
        <taxon>Polypodiidae</taxon>
        <taxon>Polypodiales</taxon>
        <taxon>Pteridineae</taxon>
        <taxon>Pteridaceae</taxon>
        <taxon>Vittarioideae</taxon>
        <taxon>Adiantum</taxon>
    </lineage>
</organism>
<sequence length="210" mass="23406">MSSGKEGKEGKEGAAAKVAGAAVAVGVAWGIFRFVKAKKEEDALIQEYYGDREDFTLPDGDRNDYDAEEVYIEEQVEFVKVDPPPPPPMVIPPHSDELKSVPEEEIKATEKVEPPPPEPEPDEKPKVEEKPWFLRLFDPPKKTDCKPKLKESESFDSRDLKPKESYEIKRGDTLWAISGKYGISLDDLKAANGLHGDNIYAGDKLVIPPK</sequence>
<keyword evidence="6" id="KW-1185">Reference proteome</keyword>
<dbReference type="CDD" id="cd00118">
    <property type="entry name" value="LysM"/>
    <property type="match status" value="1"/>
</dbReference>
<evidence type="ECO:0000313" key="6">
    <source>
        <dbReference type="Proteomes" id="UP000886520"/>
    </source>
</evidence>
<keyword evidence="2" id="KW-0472">Membrane</keyword>
<keyword evidence="2" id="KW-0812">Transmembrane</keyword>
<dbReference type="EMBL" id="JABFUD020000008">
    <property type="protein sequence ID" value="KAI5077036.1"/>
    <property type="molecule type" value="Genomic_DNA"/>
</dbReference>
<evidence type="ECO:0000256" key="2">
    <source>
        <dbReference type="SAM" id="Phobius"/>
    </source>
</evidence>
<feature type="region of interest" description="Disordered" evidence="1">
    <location>
        <begin position="78"/>
        <end position="163"/>
    </location>
</feature>
<comment type="caution">
    <text evidence="5">The sequence shown here is derived from an EMBL/GenBank/DDBJ whole genome shotgun (WGS) entry which is preliminary data.</text>
</comment>
<dbReference type="PANTHER" id="PTHR33734">
    <property type="entry name" value="LYSM DOMAIN-CONTAINING GPI-ANCHORED PROTEIN 2"/>
    <property type="match status" value="1"/>
</dbReference>
<reference evidence="5" key="1">
    <citation type="submission" date="2021-01" db="EMBL/GenBank/DDBJ databases">
        <title>Adiantum capillus-veneris genome.</title>
        <authorList>
            <person name="Fang Y."/>
            <person name="Liao Q."/>
        </authorList>
    </citation>
    <scope>NUCLEOTIDE SEQUENCE</scope>
    <source>
        <strain evidence="5">H3</strain>
        <tissue evidence="5">Leaf</tissue>
    </source>
</reference>
<feature type="transmembrane region" description="Helical" evidence="2">
    <location>
        <begin position="14"/>
        <end position="35"/>
    </location>
</feature>
<dbReference type="InterPro" id="IPR018392">
    <property type="entry name" value="LysM"/>
</dbReference>
<dbReference type="Gene3D" id="3.10.350.10">
    <property type="entry name" value="LysM domain"/>
    <property type="match status" value="1"/>
</dbReference>
<keyword evidence="2" id="KW-1133">Transmembrane helix</keyword>
<dbReference type="SMART" id="SM00257">
    <property type="entry name" value="LysM"/>
    <property type="match status" value="1"/>
</dbReference>
<evidence type="ECO:0000259" key="3">
    <source>
        <dbReference type="PROSITE" id="PS51782"/>
    </source>
</evidence>
<dbReference type="PANTHER" id="PTHR33734:SF26">
    <property type="entry name" value="LYSM DOMAIN-CONTAINING PROTEIN"/>
    <property type="match status" value="1"/>
</dbReference>
<dbReference type="Proteomes" id="UP000886520">
    <property type="component" value="Chromosome 8"/>
</dbReference>
<dbReference type="EMBL" id="JABFUD020000008">
    <property type="protein sequence ID" value="KAI5076607.1"/>
    <property type="molecule type" value="Genomic_DNA"/>
</dbReference>
<dbReference type="InterPro" id="IPR036779">
    <property type="entry name" value="LysM_dom_sf"/>
</dbReference>
<evidence type="ECO:0000313" key="5">
    <source>
        <dbReference type="EMBL" id="KAI5077036.1"/>
    </source>
</evidence>
<feature type="domain" description="LysM" evidence="3">
    <location>
        <begin position="164"/>
        <end position="207"/>
    </location>
</feature>
<proteinExistence type="predicted"/>